<reference evidence="7" key="1">
    <citation type="submission" date="2017-09" db="EMBL/GenBank/DDBJ databases">
        <title>Depth-based differentiation of microbial function through sediment-hosted aquifers and enrichment of novel symbionts in the deep terrestrial subsurface.</title>
        <authorList>
            <person name="Probst A.J."/>
            <person name="Ladd B."/>
            <person name="Jarett J.K."/>
            <person name="Geller-Mcgrath D.E."/>
            <person name="Sieber C.M.K."/>
            <person name="Emerson J.B."/>
            <person name="Anantharaman K."/>
            <person name="Thomas B.C."/>
            <person name="Malmstrom R."/>
            <person name="Stieglmeier M."/>
            <person name="Klingl A."/>
            <person name="Woyke T."/>
            <person name="Ryan C.M."/>
            <person name="Banfield J.F."/>
        </authorList>
    </citation>
    <scope>NUCLEOTIDE SEQUENCE [LARGE SCALE GENOMIC DNA]</scope>
</reference>
<dbReference type="AlphaFoldDB" id="A0A2H0UQX3"/>
<proteinExistence type="predicted"/>
<keyword evidence="3" id="KW-1133">Transmembrane helix</keyword>
<evidence type="ECO:0000313" key="7">
    <source>
        <dbReference type="Proteomes" id="UP000230903"/>
    </source>
</evidence>
<feature type="domain" description="Penicillin-binding protein dimerisation" evidence="5">
    <location>
        <begin position="79"/>
        <end position="238"/>
    </location>
</feature>
<evidence type="ECO:0000256" key="2">
    <source>
        <dbReference type="ARBA" id="ARBA00023136"/>
    </source>
</evidence>
<comment type="subcellular location">
    <subcellularLocation>
        <location evidence="1">Membrane</location>
    </subcellularLocation>
</comment>
<dbReference type="InterPro" id="IPR001460">
    <property type="entry name" value="PCN-bd_Tpept"/>
</dbReference>
<protein>
    <recommendedName>
        <fullName evidence="8">Penicillin-binding protein 2</fullName>
    </recommendedName>
</protein>
<dbReference type="Gene3D" id="3.40.710.10">
    <property type="entry name" value="DD-peptidase/beta-lactamase superfamily"/>
    <property type="match status" value="1"/>
</dbReference>
<dbReference type="InterPro" id="IPR012338">
    <property type="entry name" value="Beta-lactam/transpept-like"/>
</dbReference>
<dbReference type="Pfam" id="PF00905">
    <property type="entry name" value="Transpeptidase"/>
    <property type="match status" value="1"/>
</dbReference>
<organism evidence="6 7">
    <name type="scientific">Candidatus Harrisonbacteria bacterium CG10_big_fil_rev_8_21_14_0_10_45_28</name>
    <dbReference type="NCBI Taxonomy" id="1974586"/>
    <lineage>
        <taxon>Bacteria</taxon>
        <taxon>Candidatus Harrisoniibacteriota</taxon>
    </lineage>
</organism>
<comment type="caution">
    <text evidence="6">The sequence shown here is derived from an EMBL/GenBank/DDBJ whole genome shotgun (WGS) entry which is preliminary data.</text>
</comment>
<dbReference type="PANTHER" id="PTHR30627">
    <property type="entry name" value="PEPTIDOGLYCAN D,D-TRANSPEPTIDASE"/>
    <property type="match status" value="1"/>
</dbReference>
<name>A0A2H0UQX3_9BACT</name>
<dbReference type="InterPro" id="IPR050515">
    <property type="entry name" value="Beta-lactam/transpept"/>
</dbReference>
<dbReference type="InterPro" id="IPR036138">
    <property type="entry name" value="PBP_dimer_sf"/>
</dbReference>
<keyword evidence="2 3" id="KW-0472">Membrane</keyword>
<dbReference type="Proteomes" id="UP000230903">
    <property type="component" value="Unassembled WGS sequence"/>
</dbReference>
<sequence>MRKKKQHIQFDEFAPDVFSGVGELDYLERPISKKIFWLVGIALGLSVLIIFGRVVFLNVVKGDFYDQRADSNVNRERSIAAYRGVITDRYGEVLAESSDTFSVFVNINELAKEKDELDYILIKVAEATGLAVEEIKKEVEKVDLERTTEVALVRNIEPAEAIAVRALALDGLHVENDYRREYNDGPIFAPIIGYTGVSETDNSIVGKMGLERFYDDQLRGEDGTYVYVRNALGEVLDERVSLEAISGEKMETTIDAGLQRYFYNRMKSQLAMLGSRAGAGIAIDPASGEILALISLPSYDNNAFVTPGRGSEINEYFNNSLKPLFNRAIMGSYSPGSTIKPLVALAALHENVVDPVFGVYSPGYLDVPNPYDPEKPTRFLDWREQGWVNVRSALAKSSNVYFYEVGGGFGDLEGLGITRLKKYWRVFGLGGETGVDFVGEATGFLPDPEWKEERTGQPWRIGDTYNVSIGQGDLEVSPLQLIRFIASIADGGYMRRPHFVRELVAPDGMKTVARWQDVSFDYSNWKVELEEVRAGMAQGVNKDYGTSHMLASLPMSAAGKTGSAQISNNTKTNAFFVGYAPTDPEPGQSQIAVLVLIEDAKEGSLNAVPVGYDVLNWFYKNRMKE</sequence>
<dbReference type="Pfam" id="PF03717">
    <property type="entry name" value="PBP_dimer"/>
    <property type="match status" value="1"/>
</dbReference>
<evidence type="ECO:0000259" key="4">
    <source>
        <dbReference type="Pfam" id="PF00905"/>
    </source>
</evidence>
<evidence type="ECO:0000256" key="3">
    <source>
        <dbReference type="SAM" id="Phobius"/>
    </source>
</evidence>
<dbReference type="GO" id="GO:0071555">
    <property type="term" value="P:cell wall organization"/>
    <property type="evidence" value="ECO:0007669"/>
    <property type="project" value="TreeGrafter"/>
</dbReference>
<evidence type="ECO:0000256" key="1">
    <source>
        <dbReference type="ARBA" id="ARBA00004370"/>
    </source>
</evidence>
<gene>
    <name evidence="6" type="ORF">COU10_00680</name>
</gene>
<feature type="transmembrane region" description="Helical" evidence="3">
    <location>
        <begin position="35"/>
        <end position="56"/>
    </location>
</feature>
<feature type="domain" description="Penicillin-binding protein transpeptidase" evidence="4">
    <location>
        <begin position="279"/>
        <end position="615"/>
    </location>
</feature>
<accession>A0A2H0UQX3</accession>
<evidence type="ECO:0008006" key="8">
    <source>
        <dbReference type="Google" id="ProtNLM"/>
    </source>
</evidence>
<dbReference type="GO" id="GO:0008658">
    <property type="term" value="F:penicillin binding"/>
    <property type="evidence" value="ECO:0007669"/>
    <property type="project" value="InterPro"/>
</dbReference>
<keyword evidence="3" id="KW-0812">Transmembrane</keyword>
<dbReference type="GO" id="GO:0005886">
    <property type="term" value="C:plasma membrane"/>
    <property type="evidence" value="ECO:0007669"/>
    <property type="project" value="TreeGrafter"/>
</dbReference>
<dbReference type="InterPro" id="IPR005311">
    <property type="entry name" value="PBP_dimer"/>
</dbReference>
<dbReference type="Gene3D" id="3.90.1310.10">
    <property type="entry name" value="Penicillin-binding protein 2a (Domain 2)"/>
    <property type="match status" value="1"/>
</dbReference>
<evidence type="ECO:0000313" key="6">
    <source>
        <dbReference type="EMBL" id="PIR88175.1"/>
    </source>
</evidence>
<evidence type="ECO:0000259" key="5">
    <source>
        <dbReference type="Pfam" id="PF03717"/>
    </source>
</evidence>
<dbReference type="SUPFAM" id="SSF56519">
    <property type="entry name" value="Penicillin binding protein dimerisation domain"/>
    <property type="match status" value="1"/>
</dbReference>
<dbReference type="SUPFAM" id="SSF56601">
    <property type="entry name" value="beta-lactamase/transpeptidase-like"/>
    <property type="match status" value="1"/>
</dbReference>
<dbReference type="EMBL" id="PFBC01000011">
    <property type="protein sequence ID" value="PIR88175.1"/>
    <property type="molecule type" value="Genomic_DNA"/>
</dbReference>